<feature type="compositionally biased region" description="Gly residues" evidence="6">
    <location>
        <begin position="128"/>
        <end position="139"/>
    </location>
</feature>
<dbReference type="InterPro" id="IPR036188">
    <property type="entry name" value="FAD/NAD-bd_sf"/>
</dbReference>
<dbReference type="AlphaFoldDB" id="A0A9P8XXB4"/>
<organism evidence="8 9">
    <name type="scientific">Microdochium trichocladiopsis</name>
    <dbReference type="NCBI Taxonomy" id="1682393"/>
    <lineage>
        <taxon>Eukaryota</taxon>
        <taxon>Fungi</taxon>
        <taxon>Dikarya</taxon>
        <taxon>Ascomycota</taxon>
        <taxon>Pezizomycotina</taxon>
        <taxon>Sordariomycetes</taxon>
        <taxon>Xylariomycetidae</taxon>
        <taxon>Xylariales</taxon>
        <taxon>Microdochiaceae</taxon>
        <taxon>Microdochium</taxon>
    </lineage>
</organism>
<dbReference type="PANTHER" id="PTHR46972:SF1">
    <property type="entry name" value="FAD DEPENDENT OXIDOREDUCTASE DOMAIN-CONTAINING PROTEIN"/>
    <property type="match status" value="1"/>
</dbReference>
<keyword evidence="3" id="KW-0274">FAD</keyword>
<feature type="domain" description="FAD-binding" evidence="7">
    <location>
        <begin position="384"/>
        <end position="428"/>
    </location>
</feature>
<feature type="compositionally biased region" description="Low complexity" evidence="6">
    <location>
        <begin position="8"/>
        <end position="23"/>
    </location>
</feature>
<gene>
    <name evidence="8" type="ORF">B0I36DRAFT_434238</name>
</gene>
<keyword evidence="4" id="KW-0560">Oxidoreductase</keyword>
<evidence type="ECO:0000313" key="9">
    <source>
        <dbReference type="Proteomes" id="UP000756346"/>
    </source>
</evidence>
<feature type="region of interest" description="Disordered" evidence="6">
    <location>
        <begin position="238"/>
        <end position="257"/>
    </location>
</feature>
<dbReference type="Gene3D" id="3.50.50.60">
    <property type="entry name" value="FAD/NAD(P)-binding domain"/>
    <property type="match status" value="1"/>
</dbReference>
<dbReference type="PANTHER" id="PTHR46972">
    <property type="entry name" value="MONOOXYGENASE ASQM-RELATED"/>
    <property type="match status" value="1"/>
</dbReference>
<evidence type="ECO:0000256" key="4">
    <source>
        <dbReference type="ARBA" id="ARBA00023002"/>
    </source>
</evidence>
<dbReference type="Pfam" id="PF01494">
    <property type="entry name" value="FAD_binding_3"/>
    <property type="match status" value="1"/>
</dbReference>
<dbReference type="Pfam" id="PF13450">
    <property type="entry name" value="NAD_binding_8"/>
    <property type="match status" value="1"/>
</dbReference>
<accession>A0A9P8XXB4</accession>
<keyword evidence="9" id="KW-1185">Reference proteome</keyword>
<dbReference type="OrthoDB" id="655030at2759"/>
<evidence type="ECO:0000256" key="1">
    <source>
        <dbReference type="ARBA" id="ARBA00005179"/>
    </source>
</evidence>
<dbReference type="Proteomes" id="UP000756346">
    <property type="component" value="Unassembled WGS sequence"/>
</dbReference>
<dbReference type="InterPro" id="IPR002938">
    <property type="entry name" value="FAD-bd"/>
</dbReference>
<keyword evidence="5" id="KW-0503">Monooxygenase</keyword>
<evidence type="ECO:0000256" key="6">
    <source>
        <dbReference type="SAM" id="MobiDB-lite"/>
    </source>
</evidence>
<evidence type="ECO:0000313" key="8">
    <source>
        <dbReference type="EMBL" id="KAH7024527.1"/>
    </source>
</evidence>
<evidence type="ECO:0000259" key="7">
    <source>
        <dbReference type="Pfam" id="PF01494"/>
    </source>
</evidence>
<dbReference type="SUPFAM" id="SSF51905">
    <property type="entry name" value="FAD/NAD(P)-binding domain"/>
    <property type="match status" value="1"/>
</dbReference>
<comment type="caution">
    <text evidence="8">The sequence shown here is derived from an EMBL/GenBank/DDBJ whole genome shotgun (WGS) entry which is preliminary data.</text>
</comment>
<feature type="region of interest" description="Disordered" evidence="6">
    <location>
        <begin position="1"/>
        <end position="24"/>
    </location>
</feature>
<sequence>MAADASQNGTAAKDNNNNNSNNTIHHHHNTIAIIGAGPAGLTLGNLLHKHAIPFTIFERRPRPASLDELTRQPSGFLDLHEESGLAALRACGGGELYEQFRAVTGECSQADRVYDHEGQLLHASGSGEVEGYGQGGRGGEFGEDRPEVSRAWLTKILLEALPADTIRWEHKLLSVSEVENSSSSSNNKLVALDFGPEHGRHSFPFVVGADGAWSRVRNLLTDVKPAYAGQQYISATARGLSSRNEQQQGQGQDRRSGLADLVGTGSMMALGQRNGVISHRNTVQDTAVMYIVVDAPGQEDWAESTGLSRMTTAEAGKVLVGEDGVFGKWGDALKRLVLAGCEDESVHGITEEGKVGSDKTGQKLLDVKPMYTLPVGHRWAHHPRATVIGDAAHLMGPWAGEGVNTAMQDALELAEAIVGAVRGSEGRDISEESLSPRVEKFELGMWERAAEKAGESERNGKLMFGSDHGGRALAAMFKSFGPPPQ</sequence>
<dbReference type="GeneID" id="70192238"/>
<proteinExistence type="predicted"/>
<feature type="region of interest" description="Disordered" evidence="6">
    <location>
        <begin position="125"/>
        <end position="144"/>
    </location>
</feature>
<dbReference type="PRINTS" id="PR00420">
    <property type="entry name" value="RNGMNOXGNASE"/>
</dbReference>
<dbReference type="RefSeq" id="XP_046008075.1">
    <property type="nucleotide sequence ID" value="XM_046162692.1"/>
</dbReference>
<comment type="pathway">
    <text evidence="1">Secondary metabolite biosynthesis.</text>
</comment>
<name>A0A9P8XXB4_9PEZI</name>
<evidence type="ECO:0000256" key="2">
    <source>
        <dbReference type="ARBA" id="ARBA00022630"/>
    </source>
</evidence>
<dbReference type="GO" id="GO:0071949">
    <property type="term" value="F:FAD binding"/>
    <property type="evidence" value="ECO:0007669"/>
    <property type="project" value="InterPro"/>
</dbReference>
<protein>
    <recommendedName>
        <fullName evidence="7">FAD-binding domain-containing protein</fullName>
    </recommendedName>
</protein>
<keyword evidence="2" id="KW-0285">Flavoprotein</keyword>
<dbReference type="EMBL" id="JAGTJQ010000009">
    <property type="protein sequence ID" value="KAH7024527.1"/>
    <property type="molecule type" value="Genomic_DNA"/>
</dbReference>
<evidence type="ECO:0000256" key="5">
    <source>
        <dbReference type="ARBA" id="ARBA00023033"/>
    </source>
</evidence>
<reference evidence="8" key="1">
    <citation type="journal article" date="2021" name="Nat. Commun.">
        <title>Genetic determinants of endophytism in the Arabidopsis root mycobiome.</title>
        <authorList>
            <person name="Mesny F."/>
            <person name="Miyauchi S."/>
            <person name="Thiergart T."/>
            <person name="Pickel B."/>
            <person name="Atanasova L."/>
            <person name="Karlsson M."/>
            <person name="Huettel B."/>
            <person name="Barry K.W."/>
            <person name="Haridas S."/>
            <person name="Chen C."/>
            <person name="Bauer D."/>
            <person name="Andreopoulos W."/>
            <person name="Pangilinan J."/>
            <person name="LaButti K."/>
            <person name="Riley R."/>
            <person name="Lipzen A."/>
            <person name="Clum A."/>
            <person name="Drula E."/>
            <person name="Henrissat B."/>
            <person name="Kohler A."/>
            <person name="Grigoriev I.V."/>
            <person name="Martin F.M."/>
            <person name="Hacquard S."/>
        </authorList>
    </citation>
    <scope>NUCLEOTIDE SEQUENCE</scope>
    <source>
        <strain evidence="8">MPI-CAGE-CH-0230</strain>
    </source>
</reference>
<dbReference type="GO" id="GO:0004497">
    <property type="term" value="F:monooxygenase activity"/>
    <property type="evidence" value="ECO:0007669"/>
    <property type="project" value="UniProtKB-KW"/>
</dbReference>
<evidence type="ECO:0000256" key="3">
    <source>
        <dbReference type="ARBA" id="ARBA00022827"/>
    </source>
</evidence>